<evidence type="ECO:0000256" key="1">
    <source>
        <dbReference type="ARBA" id="ARBA00023015"/>
    </source>
</evidence>
<dbReference type="PRINTS" id="PR00032">
    <property type="entry name" value="HTHARAC"/>
</dbReference>
<dbReference type="SUPFAM" id="SSF46689">
    <property type="entry name" value="Homeodomain-like"/>
    <property type="match status" value="2"/>
</dbReference>
<reference evidence="5" key="1">
    <citation type="submission" date="2019-08" db="EMBL/GenBank/DDBJ databases">
        <title>Comparative genome analysis confer to the adaptation heavy metal polluted environment.</title>
        <authorList>
            <person name="Li Y."/>
        </authorList>
    </citation>
    <scope>NUCLEOTIDE SEQUENCE [LARGE SCALE GENOMIC DNA]</scope>
    <source>
        <strain evidence="5">P1</strain>
    </source>
</reference>
<organism evidence="5 6">
    <name type="scientific">Mucilaginibacter rubeus</name>
    <dbReference type="NCBI Taxonomy" id="2027860"/>
    <lineage>
        <taxon>Bacteria</taxon>
        <taxon>Pseudomonadati</taxon>
        <taxon>Bacteroidota</taxon>
        <taxon>Sphingobacteriia</taxon>
        <taxon>Sphingobacteriales</taxon>
        <taxon>Sphingobacteriaceae</taxon>
        <taxon>Mucilaginibacter</taxon>
    </lineage>
</organism>
<feature type="domain" description="HTH araC/xylS-type" evidence="4">
    <location>
        <begin position="197"/>
        <end position="295"/>
    </location>
</feature>
<dbReference type="OrthoDB" id="9813413at2"/>
<dbReference type="InterPro" id="IPR009057">
    <property type="entry name" value="Homeodomain-like_sf"/>
</dbReference>
<dbReference type="SMART" id="SM00342">
    <property type="entry name" value="HTH_ARAC"/>
    <property type="match status" value="1"/>
</dbReference>
<dbReference type="CDD" id="cd06986">
    <property type="entry name" value="cupin_MmsR-like_N"/>
    <property type="match status" value="1"/>
</dbReference>
<dbReference type="InterPro" id="IPR018060">
    <property type="entry name" value="HTH_AraC"/>
</dbReference>
<dbReference type="PROSITE" id="PS00041">
    <property type="entry name" value="HTH_ARAC_FAMILY_1"/>
    <property type="match status" value="1"/>
</dbReference>
<gene>
    <name evidence="5" type="ORF">DEO27_017325</name>
</gene>
<sequence>MSNGLKRRDGFPGERLINIPLKILRDAKDRKPILFNTYITQIGYFPQASHHYRERRNGCEDNILIYCIRGKGHYILDKKRYEVNAGQYVIIPATDRYIRYWADTESPWTIYWIHFTGDQIGEFNRSLNLTTTKGPIPIPFNDTGIEVWQKIFSILSVSFRMESLCNANFCLQHLISTFLYPQHEDKEKEIPVENSIQQAIDIMKSNLHLKLSLEEIAVKVNLSTSYFATFFKKRQGISPIDYFINMKMQRACELLRDQNNKVREVASDIGYEDPYYFSRIFKNVVGLSPAQYRKDIQ</sequence>
<proteinExistence type="predicted"/>
<evidence type="ECO:0000313" key="6">
    <source>
        <dbReference type="Proteomes" id="UP000251402"/>
    </source>
</evidence>
<dbReference type="Gene3D" id="2.60.120.280">
    <property type="entry name" value="Regulatory protein AraC"/>
    <property type="match status" value="1"/>
</dbReference>
<protein>
    <submittedName>
        <fullName evidence="5">AraC family transcriptional regulator</fullName>
    </submittedName>
</protein>
<evidence type="ECO:0000256" key="2">
    <source>
        <dbReference type="ARBA" id="ARBA00023125"/>
    </source>
</evidence>
<dbReference type="Proteomes" id="UP000251402">
    <property type="component" value="Chromosome"/>
</dbReference>
<keyword evidence="2" id="KW-0238">DNA-binding</keyword>
<dbReference type="RefSeq" id="WP_112567629.1">
    <property type="nucleotide sequence ID" value="NZ_CP043450.1"/>
</dbReference>
<dbReference type="PANTHER" id="PTHR43280">
    <property type="entry name" value="ARAC-FAMILY TRANSCRIPTIONAL REGULATOR"/>
    <property type="match status" value="1"/>
</dbReference>
<dbReference type="Pfam" id="PF02311">
    <property type="entry name" value="AraC_binding"/>
    <property type="match status" value="1"/>
</dbReference>
<dbReference type="SUPFAM" id="SSF51215">
    <property type="entry name" value="Regulatory protein AraC"/>
    <property type="match status" value="1"/>
</dbReference>
<dbReference type="Gene3D" id="1.10.10.60">
    <property type="entry name" value="Homeodomain-like"/>
    <property type="match status" value="2"/>
</dbReference>
<dbReference type="InterPro" id="IPR020449">
    <property type="entry name" value="Tscrpt_reg_AraC-type_HTH"/>
</dbReference>
<evidence type="ECO:0000259" key="4">
    <source>
        <dbReference type="PROSITE" id="PS01124"/>
    </source>
</evidence>
<dbReference type="KEGG" id="mrub:DEO27_017325"/>
<name>A0A5C1I1C4_9SPHI</name>
<dbReference type="AlphaFoldDB" id="A0A5C1I1C4"/>
<dbReference type="InterPro" id="IPR037923">
    <property type="entry name" value="HTH-like"/>
</dbReference>
<keyword evidence="6" id="KW-1185">Reference proteome</keyword>
<dbReference type="GO" id="GO:0043565">
    <property type="term" value="F:sequence-specific DNA binding"/>
    <property type="evidence" value="ECO:0007669"/>
    <property type="project" value="InterPro"/>
</dbReference>
<keyword evidence="1" id="KW-0805">Transcription regulation</keyword>
<dbReference type="GO" id="GO:0003700">
    <property type="term" value="F:DNA-binding transcription factor activity"/>
    <property type="evidence" value="ECO:0007669"/>
    <property type="project" value="InterPro"/>
</dbReference>
<dbReference type="PANTHER" id="PTHR43280:SF30">
    <property type="entry name" value="MMSAB OPERON REGULATORY PROTEIN"/>
    <property type="match status" value="1"/>
</dbReference>
<accession>A0A5C1I1C4</accession>
<dbReference type="InterPro" id="IPR018062">
    <property type="entry name" value="HTH_AraC-typ_CS"/>
</dbReference>
<keyword evidence="3" id="KW-0804">Transcription</keyword>
<dbReference type="InterPro" id="IPR003313">
    <property type="entry name" value="AraC-bd"/>
</dbReference>
<evidence type="ECO:0000256" key="3">
    <source>
        <dbReference type="ARBA" id="ARBA00023163"/>
    </source>
</evidence>
<dbReference type="EMBL" id="CP043450">
    <property type="protein sequence ID" value="QEM11713.1"/>
    <property type="molecule type" value="Genomic_DNA"/>
</dbReference>
<dbReference type="PROSITE" id="PS01124">
    <property type="entry name" value="HTH_ARAC_FAMILY_2"/>
    <property type="match status" value="1"/>
</dbReference>
<evidence type="ECO:0000313" key="5">
    <source>
        <dbReference type="EMBL" id="QEM11713.1"/>
    </source>
</evidence>
<dbReference type="Pfam" id="PF12833">
    <property type="entry name" value="HTH_18"/>
    <property type="match status" value="1"/>
</dbReference>